<evidence type="ECO:0000313" key="7">
    <source>
        <dbReference type="EMBL" id="KTG10333.1"/>
    </source>
</evidence>
<gene>
    <name evidence="7" type="ORF">AUR64_12225</name>
</gene>
<dbReference type="EMBL" id="LOPU01000018">
    <property type="protein sequence ID" value="KTG10333.1"/>
    <property type="molecule type" value="Genomic_DNA"/>
</dbReference>
<evidence type="ECO:0000259" key="6">
    <source>
        <dbReference type="Pfam" id="PF07992"/>
    </source>
</evidence>
<dbReference type="SUPFAM" id="SSF51905">
    <property type="entry name" value="FAD/NAD(P)-binding domain"/>
    <property type="match status" value="2"/>
</dbReference>
<reference evidence="7 8" key="1">
    <citation type="submission" date="2015-12" db="EMBL/GenBank/DDBJ databases">
        <title>Haloprofundus marisrubri gen. nov., sp. nov., an extremely halophilic archaeon isolated from the Discovery deep brine-seawater interface in the Red Sea.</title>
        <authorList>
            <person name="Zhang G."/>
            <person name="Stingl U."/>
            <person name="Rashid M."/>
        </authorList>
    </citation>
    <scope>NUCLEOTIDE SEQUENCE [LARGE SCALE GENOMIC DNA]</scope>
    <source>
        <strain evidence="7 8">SB9</strain>
    </source>
</reference>
<evidence type="ECO:0000313" key="8">
    <source>
        <dbReference type="Proteomes" id="UP000054387"/>
    </source>
</evidence>
<sequence>MKVAVLGAGYAGLVLAQRLERRLPAAVDIVVVDESPTHLVQHEVHRVIRRPTVAEAITLPLHDALDRAEIVTERVEHVDPEAGLVELGDGTELEYDFGAVCLGAETNFYDLPGVEEHSLPLKRVHHAEAIRAQFLDVCESGGTAVVGGAGLSGVQTAGELAALADERDASDRVDIVLLEQFDSVAPNFPENFQQAVREELETRDVEIRTDTPVQRASADSIELDDEELPYDLFVWTGGIRGSDAMAGDRPIVRNDLRLTEKTFVVGDAARAVDADGEAVPASASAAIREAGTVAGNLERLVEHELDGDGTDFAPRLKPYRFEVPGWIVSVGDGAVAQVGPKVVTGPAAKAMKTSVGAGYLGSVKAIEKAAELVEEELDA</sequence>
<evidence type="ECO:0000256" key="1">
    <source>
        <dbReference type="ARBA" id="ARBA00001974"/>
    </source>
</evidence>
<dbReference type="GO" id="GO:0003955">
    <property type="term" value="F:NAD(P)H dehydrogenase (quinone) activity"/>
    <property type="evidence" value="ECO:0007669"/>
    <property type="project" value="TreeGrafter"/>
</dbReference>
<dbReference type="PANTHER" id="PTHR42913">
    <property type="entry name" value="APOPTOSIS-INDUCING FACTOR 1"/>
    <property type="match status" value="1"/>
</dbReference>
<dbReference type="Pfam" id="PF07992">
    <property type="entry name" value="Pyr_redox_2"/>
    <property type="match status" value="1"/>
</dbReference>
<comment type="caution">
    <text evidence="7">The sequence shown here is derived from an EMBL/GenBank/DDBJ whole genome shotgun (WGS) entry which is preliminary data.</text>
</comment>
<dbReference type="AlphaFoldDB" id="A0A0W1RA34"/>
<comment type="similarity">
    <text evidence="2">Belongs to the NADH dehydrogenase family.</text>
</comment>
<dbReference type="Proteomes" id="UP000054387">
    <property type="component" value="Unassembled WGS sequence"/>
</dbReference>
<evidence type="ECO:0000256" key="2">
    <source>
        <dbReference type="ARBA" id="ARBA00005272"/>
    </source>
</evidence>
<keyword evidence="8" id="KW-1185">Reference proteome</keyword>
<evidence type="ECO:0000256" key="4">
    <source>
        <dbReference type="ARBA" id="ARBA00022827"/>
    </source>
</evidence>
<dbReference type="OrthoDB" id="38899at2157"/>
<name>A0A0W1RA34_9EURY</name>
<dbReference type="RefSeq" id="WP_058581687.1">
    <property type="nucleotide sequence ID" value="NZ_LOPU01000018.1"/>
</dbReference>
<proteinExistence type="inferred from homology"/>
<dbReference type="GO" id="GO:0019646">
    <property type="term" value="P:aerobic electron transport chain"/>
    <property type="evidence" value="ECO:0007669"/>
    <property type="project" value="TreeGrafter"/>
</dbReference>
<evidence type="ECO:0000256" key="5">
    <source>
        <dbReference type="ARBA" id="ARBA00023002"/>
    </source>
</evidence>
<dbReference type="InterPro" id="IPR051169">
    <property type="entry name" value="NADH-Q_oxidoreductase"/>
</dbReference>
<dbReference type="Gene3D" id="3.50.50.100">
    <property type="match status" value="1"/>
</dbReference>
<dbReference type="STRING" id="1514971.AUR64_12225"/>
<dbReference type="InterPro" id="IPR036188">
    <property type="entry name" value="FAD/NAD-bd_sf"/>
</dbReference>
<evidence type="ECO:0000256" key="3">
    <source>
        <dbReference type="ARBA" id="ARBA00022630"/>
    </source>
</evidence>
<keyword evidence="5" id="KW-0560">Oxidoreductase</keyword>
<dbReference type="PANTHER" id="PTHR42913:SF3">
    <property type="entry name" value="64 KDA MITOCHONDRIAL NADH DEHYDROGENASE (EUROFUNG)"/>
    <property type="match status" value="1"/>
</dbReference>
<comment type="cofactor">
    <cofactor evidence="1">
        <name>FAD</name>
        <dbReference type="ChEBI" id="CHEBI:57692"/>
    </cofactor>
</comment>
<keyword evidence="3" id="KW-0285">Flavoprotein</keyword>
<organism evidence="7 8">
    <name type="scientific">Haloprofundus marisrubri</name>
    <dbReference type="NCBI Taxonomy" id="1514971"/>
    <lineage>
        <taxon>Archaea</taxon>
        <taxon>Methanobacteriati</taxon>
        <taxon>Methanobacteriota</taxon>
        <taxon>Stenosarchaea group</taxon>
        <taxon>Halobacteria</taxon>
        <taxon>Halobacteriales</taxon>
        <taxon>Haloferacaceae</taxon>
        <taxon>Haloprofundus</taxon>
    </lineage>
</organism>
<dbReference type="InterPro" id="IPR023753">
    <property type="entry name" value="FAD/NAD-binding_dom"/>
</dbReference>
<feature type="domain" description="FAD/NAD(P)-binding" evidence="6">
    <location>
        <begin position="1"/>
        <end position="290"/>
    </location>
</feature>
<accession>A0A0W1RA34</accession>
<keyword evidence="4" id="KW-0274">FAD</keyword>
<protein>
    <submittedName>
        <fullName evidence="7">NADH dehydrogenase</fullName>
    </submittedName>
</protein>